<name>A0A5B0PN33_PUCGR</name>
<feature type="compositionally biased region" description="Polar residues" evidence="1">
    <location>
        <begin position="185"/>
        <end position="195"/>
    </location>
</feature>
<feature type="compositionally biased region" description="Pro residues" evidence="1">
    <location>
        <begin position="211"/>
        <end position="223"/>
    </location>
</feature>
<evidence type="ECO:0000256" key="1">
    <source>
        <dbReference type="SAM" id="MobiDB-lite"/>
    </source>
</evidence>
<dbReference type="OrthoDB" id="2507743at2759"/>
<evidence type="ECO:0000313" key="2">
    <source>
        <dbReference type="EMBL" id="KAA1102064.1"/>
    </source>
</evidence>
<proteinExistence type="predicted"/>
<feature type="compositionally biased region" description="Acidic residues" evidence="1">
    <location>
        <begin position="253"/>
        <end position="265"/>
    </location>
</feature>
<protein>
    <submittedName>
        <fullName evidence="2">Uncharacterized protein</fullName>
    </submittedName>
</protein>
<dbReference type="EMBL" id="VSWC01000053">
    <property type="protein sequence ID" value="KAA1102064.1"/>
    <property type="molecule type" value="Genomic_DNA"/>
</dbReference>
<dbReference type="Proteomes" id="UP000324748">
    <property type="component" value="Unassembled WGS sequence"/>
</dbReference>
<feature type="compositionally biased region" description="Pro residues" evidence="1">
    <location>
        <begin position="145"/>
        <end position="160"/>
    </location>
</feature>
<feature type="region of interest" description="Disordered" evidence="1">
    <location>
        <begin position="239"/>
        <end position="334"/>
    </location>
</feature>
<feature type="compositionally biased region" description="Low complexity" evidence="1">
    <location>
        <begin position="125"/>
        <end position="138"/>
    </location>
</feature>
<reference evidence="2 3" key="1">
    <citation type="submission" date="2019-05" db="EMBL/GenBank/DDBJ databases">
        <title>Emergence of the Ug99 lineage of the wheat stem rust pathogen through somatic hybridization.</title>
        <authorList>
            <person name="Li F."/>
            <person name="Upadhyaya N.M."/>
            <person name="Sperschneider J."/>
            <person name="Matny O."/>
            <person name="Nguyen-Phuc H."/>
            <person name="Mago R."/>
            <person name="Raley C."/>
            <person name="Miller M.E."/>
            <person name="Silverstein K.A.T."/>
            <person name="Henningsen E."/>
            <person name="Hirsch C.D."/>
            <person name="Visser B."/>
            <person name="Pretorius Z.A."/>
            <person name="Steffenson B.J."/>
            <person name="Schwessinger B."/>
            <person name="Dodds P.N."/>
            <person name="Figueroa M."/>
        </authorList>
    </citation>
    <scope>NUCLEOTIDE SEQUENCE [LARGE SCALE GENOMIC DNA]</scope>
    <source>
        <strain evidence="2">21-0</strain>
    </source>
</reference>
<organism evidence="2 3">
    <name type="scientific">Puccinia graminis f. sp. tritici</name>
    <dbReference type="NCBI Taxonomy" id="56615"/>
    <lineage>
        <taxon>Eukaryota</taxon>
        <taxon>Fungi</taxon>
        <taxon>Dikarya</taxon>
        <taxon>Basidiomycota</taxon>
        <taxon>Pucciniomycotina</taxon>
        <taxon>Pucciniomycetes</taxon>
        <taxon>Pucciniales</taxon>
        <taxon>Pucciniaceae</taxon>
        <taxon>Puccinia</taxon>
    </lineage>
</organism>
<accession>A0A5B0PN33</accession>
<feature type="compositionally biased region" description="Polar residues" evidence="1">
    <location>
        <begin position="280"/>
        <end position="305"/>
    </location>
</feature>
<evidence type="ECO:0000313" key="3">
    <source>
        <dbReference type="Proteomes" id="UP000324748"/>
    </source>
</evidence>
<sequence length="360" mass="39748">MFGIINLHQSEQETGEAAAHHQNNSNTRKRNRGISSESESEPTHHHQQTTDTTLDHQQPSKKRRKGVAGAILSTALDAALFTSAIGYAAYQFWCGKPLEQEQEENSFVQHPSPKLSIFTKPSSKNPTVTATTNTPATNLADHQEPPPPPYEPRQAEPPPEQLSAPLLRRPRLRSTTSRLHSARSTGPSTHPSSINFVLRPLHDPSLAQLPQSPPPPPPPPPRKSLPQNDELMADFVCSLDPYIPPLTPHHDEQEEEEDEDEDEDPEMKAFKAQIQGLIRQGQSALASRPPTLSNDDLHHPTTTPSPFAHTPALLNPPHLRNILPPSSKISESTTADSNLRLLHLALDKAAAKPASNWWEQ</sequence>
<dbReference type="AlphaFoldDB" id="A0A5B0PN33"/>
<gene>
    <name evidence="2" type="ORF">PGT21_035645</name>
</gene>
<comment type="caution">
    <text evidence="2">The sequence shown here is derived from an EMBL/GenBank/DDBJ whole genome shotgun (WGS) entry which is preliminary data.</text>
</comment>
<keyword evidence="3" id="KW-1185">Reference proteome</keyword>
<feature type="compositionally biased region" description="Low complexity" evidence="1">
    <location>
        <begin position="161"/>
        <end position="184"/>
    </location>
</feature>
<feature type="region of interest" description="Disordered" evidence="1">
    <location>
        <begin position="104"/>
        <end position="227"/>
    </location>
</feature>
<feature type="region of interest" description="Disordered" evidence="1">
    <location>
        <begin position="9"/>
        <end position="66"/>
    </location>
</feature>